<feature type="domain" description="Rhodanese" evidence="1">
    <location>
        <begin position="15"/>
        <end position="108"/>
    </location>
</feature>
<organism evidence="2 3">
    <name type="scientific">Gimesia panareensis</name>
    <dbReference type="NCBI Taxonomy" id="2527978"/>
    <lineage>
        <taxon>Bacteria</taxon>
        <taxon>Pseudomonadati</taxon>
        <taxon>Planctomycetota</taxon>
        <taxon>Planctomycetia</taxon>
        <taxon>Planctomycetales</taxon>
        <taxon>Planctomycetaceae</taxon>
        <taxon>Gimesia</taxon>
    </lineage>
</organism>
<dbReference type="PROSITE" id="PS50206">
    <property type="entry name" value="RHODANESE_3"/>
    <property type="match status" value="1"/>
</dbReference>
<keyword evidence="3" id="KW-1185">Reference proteome</keyword>
<dbReference type="Pfam" id="PF00581">
    <property type="entry name" value="Rhodanese"/>
    <property type="match status" value="1"/>
</dbReference>
<evidence type="ECO:0000313" key="2">
    <source>
        <dbReference type="EMBL" id="QDT28002.1"/>
    </source>
</evidence>
<evidence type="ECO:0000313" key="3">
    <source>
        <dbReference type="Proteomes" id="UP000315647"/>
    </source>
</evidence>
<accession>A0A517Q8M5</accession>
<dbReference type="Gene3D" id="3.40.250.10">
    <property type="entry name" value="Rhodanese-like domain"/>
    <property type="match status" value="1"/>
</dbReference>
<gene>
    <name evidence="2" type="ORF">Enr10x_33400</name>
</gene>
<dbReference type="GO" id="GO:0016740">
    <property type="term" value="F:transferase activity"/>
    <property type="evidence" value="ECO:0007669"/>
    <property type="project" value="UniProtKB-KW"/>
</dbReference>
<dbReference type="SUPFAM" id="SSF52821">
    <property type="entry name" value="Rhodanese/Cell cycle control phosphatase"/>
    <property type="match status" value="1"/>
</dbReference>
<sequence length="119" mass="13835">MLTISRKELQELLVSCPDLKLVEVLSETDFQKFHLQGAINIPLGDFFCEQILQEIPDKTQTVVVYSLNYECKYSEQATQQMLQLGYQRVYDYEPGKIDWIAAHLPTEYGHHITNRSEIP</sequence>
<name>A0A517Q8M5_9PLAN</name>
<dbReference type="InterPro" id="IPR001763">
    <property type="entry name" value="Rhodanese-like_dom"/>
</dbReference>
<protein>
    <submittedName>
        <fullName evidence="2">Thiosulfate:cyanide sulfurtransferase</fullName>
    </submittedName>
</protein>
<dbReference type="Proteomes" id="UP000315647">
    <property type="component" value="Chromosome"/>
</dbReference>
<dbReference type="AlphaFoldDB" id="A0A517Q8M5"/>
<dbReference type="EMBL" id="CP037421">
    <property type="protein sequence ID" value="QDT28002.1"/>
    <property type="molecule type" value="Genomic_DNA"/>
</dbReference>
<reference evidence="2 3" key="1">
    <citation type="submission" date="2019-03" db="EMBL/GenBank/DDBJ databases">
        <title>Deep-cultivation of Planctomycetes and their phenomic and genomic characterization uncovers novel biology.</title>
        <authorList>
            <person name="Wiegand S."/>
            <person name="Jogler M."/>
            <person name="Boedeker C."/>
            <person name="Pinto D."/>
            <person name="Vollmers J."/>
            <person name="Rivas-Marin E."/>
            <person name="Kohn T."/>
            <person name="Peeters S.H."/>
            <person name="Heuer A."/>
            <person name="Rast P."/>
            <person name="Oberbeckmann S."/>
            <person name="Bunk B."/>
            <person name="Jeske O."/>
            <person name="Meyerdierks A."/>
            <person name="Storesund J.E."/>
            <person name="Kallscheuer N."/>
            <person name="Luecker S."/>
            <person name="Lage O.M."/>
            <person name="Pohl T."/>
            <person name="Merkel B.J."/>
            <person name="Hornburger P."/>
            <person name="Mueller R.-W."/>
            <person name="Bruemmer F."/>
            <person name="Labrenz M."/>
            <person name="Spormann A.M."/>
            <person name="Op den Camp H."/>
            <person name="Overmann J."/>
            <person name="Amann R."/>
            <person name="Jetten M.S.M."/>
            <person name="Mascher T."/>
            <person name="Medema M.H."/>
            <person name="Devos D.P."/>
            <person name="Kaster A.-K."/>
            <person name="Ovreas L."/>
            <person name="Rohde M."/>
            <person name="Galperin M.Y."/>
            <person name="Jogler C."/>
        </authorList>
    </citation>
    <scope>NUCLEOTIDE SEQUENCE [LARGE SCALE GENOMIC DNA]</scope>
    <source>
        <strain evidence="2 3">Enr10</strain>
    </source>
</reference>
<dbReference type="RefSeq" id="WP_145450678.1">
    <property type="nucleotide sequence ID" value="NZ_CP037421.1"/>
</dbReference>
<keyword evidence="2" id="KW-0808">Transferase</keyword>
<dbReference type="SMART" id="SM00450">
    <property type="entry name" value="RHOD"/>
    <property type="match status" value="1"/>
</dbReference>
<proteinExistence type="predicted"/>
<evidence type="ECO:0000259" key="1">
    <source>
        <dbReference type="PROSITE" id="PS50206"/>
    </source>
</evidence>
<dbReference type="CDD" id="cd00158">
    <property type="entry name" value="RHOD"/>
    <property type="match status" value="1"/>
</dbReference>
<dbReference type="InterPro" id="IPR036873">
    <property type="entry name" value="Rhodanese-like_dom_sf"/>
</dbReference>